<proteinExistence type="inferred from homology"/>
<protein>
    <recommendedName>
        <fullName evidence="1">UPF0473 protein NZD86_14805</fullName>
    </recommendedName>
</protein>
<dbReference type="EMBL" id="CP104064">
    <property type="protein sequence ID" value="WAH35553.1"/>
    <property type="molecule type" value="Genomic_DNA"/>
</dbReference>
<dbReference type="InterPro" id="IPR009711">
    <property type="entry name" value="UPF0473"/>
</dbReference>
<evidence type="ECO:0000256" key="1">
    <source>
        <dbReference type="HAMAP-Rule" id="MF_01448"/>
    </source>
</evidence>
<dbReference type="Pfam" id="PF06949">
    <property type="entry name" value="DUF1292"/>
    <property type="match status" value="1"/>
</dbReference>
<dbReference type="HAMAP" id="MF_01448">
    <property type="entry name" value="UPF0473"/>
    <property type="match status" value="1"/>
</dbReference>
<name>A0ABY6YZ60_9BACL</name>
<dbReference type="RefSeq" id="WP_268042836.1">
    <property type="nucleotide sequence ID" value="NZ_CP104064.1"/>
</dbReference>
<dbReference type="Proteomes" id="UP001164803">
    <property type="component" value="Chromosome"/>
</dbReference>
<accession>A0ABY6YZ60</accession>
<comment type="similarity">
    <text evidence="1">Belongs to the UPF0473 family.</text>
</comment>
<gene>
    <name evidence="2" type="ORF">NZD86_14805</name>
</gene>
<keyword evidence="3" id="KW-1185">Reference proteome</keyword>
<sequence>MSISNNCIFIDTSTNGWYAGAEMAHSQILIADRNETSMADEHQHTHDHEHEEDEIIVLEDENGQEHQFVLGEVLTVDEKDYAVLLPIDEEMEEGVIFRIDGEEGDQMVLAEIESDEEWQKVVDAYNEDLFDDEEDEDDEA</sequence>
<organism evidence="2 3">
    <name type="scientific">Alicyclobacillus dauci</name>
    <dbReference type="NCBI Taxonomy" id="1475485"/>
    <lineage>
        <taxon>Bacteria</taxon>
        <taxon>Bacillati</taxon>
        <taxon>Bacillota</taxon>
        <taxon>Bacilli</taxon>
        <taxon>Bacillales</taxon>
        <taxon>Alicyclobacillaceae</taxon>
        <taxon>Alicyclobacillus</taxon>
    </lineage>
</organism>
<evidence type="ECO:0000313" key="3">
    <source>
        <dbReference type="Proteomes" id="UP001164803"/>
    </source>
</evidence>
<reference evidence="2" key="1">
    <citation type="submission" date="2022-08" db="EMBL/GenBank/DDBJ databases">
        <title>Alicyclobacillus dauci DSM2870, complete genome.</title>
        <authorList>
            <person name="Wang Q."/>
            <person name="Cai R."/>
            <person name="Wang Z."/>
        </authorList>
    </citation>
    <scope>NUCLEOTIDE SEQUENCE</scope>
    <source>
        <strain evidence="2">DSM 28700</strain>
    </source>
</reference>
<evidence type="ECO:0000313" key="2">
    <source>
        <dbReference type="EMBL" id="WAH35553.1"/>
    </source>
</evidence>